<feature type="compositionally biased region" description="Low complexity" evidence="1">
    <location>
        <begin position="2358"/>
        <end position="2376"/>
    </location>
</feature>
<feature type="region of interest" description="Disordered" evidence="1">
    <location>
        <begin position="1875"/>
        <end position="1964"/>
    </location>
</feature>
<feature type="compositionally biased region" description="Low complexity" evidence="1">
    <location>
        <begin position="1942"/>
        <end position="1951"/>
    </location>
</feature>
<feature type="compositionally biased region" description="Basic and acidic residues" evidence="1">
    <location>
        <begin position="3200"/>
        <end position="3210"/>
    </location>
</feature>
<dbReference type="Pfam" id="PF15392">
    <property type="entry name" value="Joubert"/>
    <property type="match status" value="1"/>
</dbReference>
<gene>
    <name evidence="3" type="primary">LOC101864577</name>
</gene>
<feature type="compositionally biased region" description="Basic residues" evidence="1">
    <location>
        <begin position="2975"/>
        <end position="2989"/>
    </location>
</feature>
<dbReference type="PANTHER" id="PTHR14492:SF4">
    <property type="entry name" value="CILIOGENESIS AND PLANAR POLARITY EFFECTOR 1"/>
    <property type="match status" value="1"/>
</dbReference>
<evidence type="ECO:0000313" key="3">
    <source>
        <dbReference type="RefSeq" id="XP_035826301.1"/>
    </source>
</evidence>
<feature type="region of interest" description="Disordered" evidence="1">
    <location>
        <begin position="2068"/>
        <end position="2093"/>
    </location>
</feature>
<evidence type="ECO:0000256" key="1">
    <source>
        <dbReference type="SAM" id="MobiDB-lite"/>
    </source>
</evidence>
<feature type="compositionally biased region" description="Basic and acidic residues" evidence="1">
    <location>
        <begin position="3130"/>
        <end position="3162"/>
    </location>
</feature>
<evidence type="ECO:0000313" key="2">
    <source>
        <dbReference type="Proteomes" id="UP000694888"/>
    </source>
</evidence>
<reference evidence="3" key="1">
    <citation type="submission" date="2025-08" db="UniProtKB">
        <authorList>
            <consortium name="RefSeq"/>
        </authorList>
    </citation>
    <scope>IDENTIFICATION</scope>
</reference>
<feature type="compositionally biased region" description="Basic and acidic residues" evidence="1">
    <location>
        <begin position="3089"/>
        <end position="3098"/>
    </location>
</feature>
<feature type="compositionally biased region" description="Basic and acidic residues" evidence="1">
    <location>
        <begin position="2377"/>
        <end position="2388"/>
    </location>
</feature>
<feature type="compositionally biased region" description="Polar residues" evidence="1">
    <location>
        <begin position="2118"/>
        <end position="2132"/>
    </location>
</feature>
<organism evidence="2 3">
    <name type="scientific">Aplysia californica</name>
    <name type="common">California sea hare</name>
    <dbReference type="NCBI Taxonomy" id="6500"/>
    <lineage>
        <taxon>Eukaryota</taxon>
        <taxon>Metazoa</taxon>
        <taxon>Spiralia</taxon>
        <taxon>Lophotrochozoa</taxon>
        <taxon>Mollusca</taxon>
        <taxon>Gastropoda</taxon>
        <taxon>Heterobranchia</taxon>
        <taxon>Euthyneura</taxon>
        <taxon>Tectipleura</taxon>
        <taxon>Aplysiida</taxon>
        <taxon>Aplysioidea</taxon>
        <taxon>Aplysiidae</taxon>
        <taxon>Aplysia</taxon>
    </lineage>
</organism>
<feature type="region of interest" description="Disordered" evidence="1">
    <location>
        <begin position="1725"/>
        <end position="1816"/>
    </location>
</feature>
<feature type="compositionally biased region" description="Polar residues" evidence="1">
    <location>
        <begin position="3046"/>
        <end position="3058"/>
    </location>
</feature>
<feature type="region of interest" description="Disordered" evidence="1">
    <location>
        <begin position="3318"/>
        <end position="3337"/>
    </location>
</feature>
<feature type="region of interest" description="Disordered" evidence="1">
    <location>
        <begin position="2947"/>
        <end position="3065"/>
    </location>
</feature>
<feature type="compositionally biased region" description="Low complexity" evidence="1">
    <location>
        <begin position="2777"/>
        <end position="2794"/>
    </location>
</feature>
<feature type="compositionally biased region" description="Polar residues" evidence="1">
    <location>
        <begin position="2999"/>
        <end position="3016"/>
    </location>
</feature>
<name>A0ABM1VV59_APLCA</name>
<dbReference type="Proteomes" id="UP000694888">
    <property type="component" value="Unplaced"/>
</dbReference>
<dbReference type="CDD" id="cd22541">
    <property type="entry name" value="SP5_N"/>
    <property type="match status" value="1"/>
</dbReference>
<dbReference type="InterPro" id="IPR028236">
    <property type="entry name" value="CPLANE1"/>
</dbReference>
<feature type="compositionally biased region" description="Low complexity" evidence="1">
    <location>
        <begin position="1749"/>
        <end position="1765"/>
    </location>
</feature>
<feature type="region of interest" description="Disordered" evidence="1">
    <location>
        <begin position="2162"/>
        <end position="2267"/>
    </location>
</feature>
<dbReference type="RefSeq" id="XP_035826301.1">
    <property type="nucleotide sequence ID" value="XM_035970408.1"/>
</dbReference>
<feature type="compositionally biased region" description="Polar residues" evidence="1">
    <location>
        <begin position="2208"/>
        <end position="2217"/>
    </location>
</feature>
<feature type="compositionally biased region" description="Basic and acidic residues" evidence="1">
    <location>
        <begin position="3172"/>
        <end position="3181"/>
    </location>
</feature>
<feature type="compositionally biased region" description="Polar residues" evidence="1">
    <location>
        <begin position="2032"/>
        <end position="2045"/>
    </location>
</feature>
<feature type="region of interest" description="Disordered" evidence="1">
    <location>
        <begin position="2716"/>
        <end position="2794"/>
    </location>
</feature>
<feature type="region of interest" description="Disordered" evidence="1">
    <location>
        <begin position="2017"/>
        <end position="2051"/>
    </location>
</feature>
<feature type="region of interest" description="Disordered" evidence="1">
    <location>
        <begin position="2825"/>
        <end position="2846"/>
    </location>
</feature>
<dbReference type="GeneID" id="101864577"/>
<feature type="region of interest" description="Disordered" evidence="1">
    <location>
        <begin position="2105"/>
        <end position="2147"/>
    </location>
</feature>
<feature type="region of interest" description="Disordered" evidence="1">
    <location>
        <begin position="3081"/>
        <end position="3243"/>
    </location>
</feature>
<accession>A0ABM1VV59</accession>
<feature type="region of interest" description="Disordered" evidence="1">
    <location>
        <begin position="2352"/>
        <end position="2425"/>
    </location>
</feature>
<feature type="compositionally biased region" description="Basic residues" evidence="1">
    <location>
        <begin position="1736"/>
        <end position="1748"/>
    </location>
</feature>
<dbReference type="PANTHER" id="PTHR14492">
    <property type="entry name" value="JBTS17"/>
    <property type="match status" value="1"/>
</dbReference>
<feature type="compositionally biased region" description="Basic residues" evidence="1">
    <location>
        <begin position="2076"/>
        <end position="2089"/>
    </location>
</feature>
<protein>
    <submittedName>
        <fullName evidence="3">Uncharacterized protein LOC101864577</fullName>
    </submittedName>
</protein>
<feature type="compositionally biased region" description="Basic and acidic residues" evidence="1">
    <location>
        <begin position="1725"/>
        <end position="1735"/>
    </location>
</feature>
<sequence>MKVKLEVLASTNIKRTKPWPKIVWLGKERESLFLLDEKRISVLYIPSGKTKRSVPKLSGLLSSTVYLTSTPGGSHLVGVQTSGEVFVWHKDRDDLKTICGLASLLLDNNITLGDGCKAFPSPDCSQVLLVLGNQNIFLWQRELSATDAKNNTLLGKWFKISTSLQVQLPSSQTKEVSMDSVYTSSEVFGDSCQLSIVYTQKGNLTVCSMFLRFNRDELTGQPSETDPAVSIEWTSLLYPVKNIQEGCEPINMRGAYVCHYSHDGQILAVGVNQKSPAQTSVLFVSPFTETVLVSDMRGCGLKEPGAKRGRQYWISDMSWTSDNLFLAIMLRNGCAGLLSRLGEPLVVFSKGCSVEMGPAYFLPLSPLISVQSDRQGQNISSDLLPSANSEMDPLHQRFSVSSHPTLPILLFSDGYLVIIIQLPSELSPVIFMRDLVLESSAHLKQIAETHRLDLTLPSAYNLPSGELESVKPSPRGQKQMRPGRINVPYSFEDPSVSLNETIDSEVSFALGEDASSVAQSGAVRNANSGKIIFSEPDYLEVTEGSFLSEPNSSMKALQLARISLFNVWKLAATTSDVWSANLDKIVNHAVHNIVKLFSLVLDCPQIKDLLDAATEQHGKPPAVQTASLFKVISMYRQLMDLVQFDCRQHHLMASVLQLSHKTLLTILSSVGLEMSDSRVKTLTGCFTLLKFTEKSMQHTYVAIPKSLQSRGVTPRVTMGEGDNQMQIREGEGLHSEVQLAKRLTSTWKLLYKSVSQYLTGQGVSAADVRQAQTLQSAIQQCLVELDADVPHIQTPKVNHGNMCPCFVVVGEKLSLDGKHTLAMNAWKDQLQRYQEFGNVKNAARLFHSLLYTYILRNDLTAAVSFVDNLIVKANSGVAEELDPERGAHSRDIRPSLMTFVTSTLRSQAFHEPDMVPCIRDRAIRQVVQSMARFMAAYFSNQTVFIFPPHNPTPLPAVHFETAIANHHIIPKYHEDLAAIVRHQKLSSIWTVERTLEYLLLSGLVCEAVWFADRMGDWKAAYQLSVSHTLHRHLASRLYAKAKKPLMLPDWLTPDAIMKRQMGKFVKDDLLMAAMSSDVTRLTKVLEDISLAGVMGFVDVGSWLLDSLVTRLKEVVKQFSPLVTKDFYLPAPPLYCPQPPRTDKARYSMEAEDEMQLRQKAASLIQLALCVMNATHLSVPSVIWYVQVLESVQKKATQFKANTEGPCLDLPDVLYQYQLMESEFPYPCEDASIKSVLSSFREFCSLVWLLHARDQLSINLREREKFLSLGVDVDNEEEWLRKCFTTLQWAVHLVAFSRFLSDEASVYKVVMSLLLDLPATEDTANILAEHLYDTENLHPEVQERLERLLNSWQGVILVPEADGRSVGDSLEMDEDGRKSVTFLGASPRGKSLSVYFHKQCMIMDKVLKKKSKCYGSYEEFVFNVSHKDSRKGRLDIGSWPFETKKSYLDFLDTFVSISFSKVLDIMDEKGRDASLPFLRVFAKDIVDREMSFFVQRVASSAHKKQKGLSVFSGDSQAQERGRGGERGPGSPSRRTRSRDPEVPGRTSGRMFRQEVEDDQGQEVGPKGQHPVGLFRGKSMMDAPLERTHATVRRYESEPGLDELNNFILVGYQDSLPHPSSHAGGSHQNLSHMASRFTQSEDNLYSSLGSREQEGQYWSLTVNFGKKYTTLQQLLEWLEMWGNKSHALGMVNHEEVLEIAPKMRLGIPAQLTVLALWLLEHKYSRSTEEEVRAERTSRGRRARRLSRSPMRRQSPSPSRRNSSMSRSGTPPRYPEPSIVRQASPVRQSPYGTPVSSAVNSGGGGGPGGPVPRPRHISPVEGTASVHEETALRHSLQAMSLEHDQIIDAYTQVLDGPEDSSSIGVSSLASDELDGDLKNTLNALRGGSPERGTGGVPQPKDSSTPVKPESTPGAQTPNLSPPPASHKSNHSQADSLRQPLPTAPSPRRAASPRRVVMGSQSQNGFGGDVASQLQGIIRGELRRIFEVQHRGMLALMGAVDGAPLPGSPVPEVFPPSLAQQTSNNVHHAASPQRAVRSQQPHVGNSPSRNVAGWSDDDTIAQTISFHEELVSQSSAKQLSHSRRRSSKSKQSGHMREALSELQNLQAETTQVPHPGGRHLSASHSEQISQRAQQVFSSYPGPPSGSAGENIHLPYLPFQAWTSSGVAPTHNQGPGVPKLPLLRVDPPTQEHEPFQNLRRFLSQVPPPAPPQFHSQSHYASHSSPRPPPFSLMPPQAQQQASSSFTAPRPSDQPLPFLQRYPPPPYEQRPLPLLSAPAEQTSASAPSGFPLLRILPPGVSYGASEADLARQRQSNVVEETRHRLLRQFQEQIMQGREEAAQHAAGQQLLHLEGSEELRKSLESMRSQSLRSQSLRSQTSERTLSEREGSRAEQEDVAEEEEGKEEDGRSKSASPRRPVATGADVAGMDAPVSDGFALPTGIFESYLKLGENLFGPEVNETNSALHMQLAQAMHRHAAKRVKAKVDFSTMTQEQVDAAMATDPAMEVVRTAEAATSITKDTGSDPIEEALREYDLKRHNNLVPPDIFMGLRFADQDSQSGVAAHAAPSDPTGRGRAFLNVVDIRASSVLKDIPDRTKAQEAAVDQDKLDTAVLASERTAHQIDAMEETLREKFAPRDSRAPPRGYDSVTVKLFDGLKPRDDSLSVAVLPRSSVSEPKSSMIRRLRDMTDQIKAIDEMSQNIERDFKSSHLLLDTIQDVNASISVQRSRSPSPERSRRKKHKELRYSLEGEEDEEEEQERSGKGVPAPKTSARSPLVSARSAKSRGTLSSRSGGGLTTSAGSELTDLIGEVLAEEGVDLQTAGFSQEIAEQLEKDAREQMQRDGKYGKVTPREKLLSVKKADEQLRKRTSAEREELKQWMTEKFHQRHEEYRKRRTEMIEREPKPFKSQAVVSTLNLKNMEEEIHQRRKDMMSEFMDQRLMEAEHLMGDILVDKPALPWDGGEMYSARSPSRSPRRAEHSPKVRKTSPSRAGRGRSPRSPTRKPISPSTWSRKPSSLSRSPQRPMTGPESSPIKGILKTTTTTSTAHRDPQTDGFSLSRPMSSLSEGDRTLDSSADIVNYARAILDMDYSASPVHSMERSQEPRRRPQPAPSRQEPPQKTQGKAPKTKALSQMVRLQRPEVTRKWKEVNRQRQLQEEEERLTARQEQYEKQSSTFDPNLQKEKQKDYGTKQIPGSSPRQTVPRRVKTYTERLQEMKPRQKSFVPVATRPSSVRTGSSATVRSTGRVRPPHRPQTYVEQLQNISSRASASARSTARRKAAPVLKRTFLRSHGPIHKPKTYTEQLQELNPHPQTQPVARGRARMQGTVTVSSSASRTQARSRPYSDPYADMDYEELASVLSDWDMDENVRNIIYGGSTVASSVGFMVDDMDMSVSGGDFRRGVAPSEGQSDYYDVIMDNDTDAHLRSLDREEFGHGDYRSSVDIAEIERIADAASVGSGSVLSVIDWDAIDDIIRDA</sequence>
<feature type="compositionally biased region" description="Low complexity" evidence="1">
    <location>
        <begin position="2228"/>
        <end position="2239"/>
    </location>
</feature>
<feature type="region of interest" description="Disordered" evidence="1">
    <location>
        <begin position="1504"/>
        <end position="1573"/>
    </location>
</feature>
<feature type="compositionally biased region" description="Polar residues" evidence="1">
    <location>
        <begin position="1782"/>
        <end position="1797"/>
    </location>
</feature>
<feature type="compositionally biased region" description="Low complexity" evidence="1">
    <location>
        <begin position="3318"/>
        <end position="3333"/>
    </location>
</feature>
<proteinExistence type="predicted"/>
<feature type="compositionally biased region" description="Acidic residues" evidence="1">
    <location>
        <begin position="2742"/>
        <end position="2751"/>
    </location>
</feature>
<keyword evidence="2" id="KW-1185">Reference proteome</keyword>
<feature type="compositionally biased region" description="Acidic residues" evidence="1">
    <location>
        <begin position="2389"/>
        <end position="2399"/>
    </location>
</feature>
<feature type="compositionally biased region" description="Polar residues" evidence="1">
    <location>
        <begin position="3221"/>
        <end position="3235"/>
    </location>
</feature>